<gene>
    <name evidence="2" type="ORF">JOF56_009150</name>
</gene>
<dbReference type="RefSeq" id="WP_209645689.1">
    <property type="nucleotide sequence ID" value="NZ_JAGINW010000001.1"/>
</dbReference>
<sequence>MHGNVGDWLVIKGAKLDDPYRRGEIVQLVHTDGRPPYYVHWLDTGRTTLVFPGPDSHIEHRSTEPVS</sequence>
<dbReference type="Pfam" id="PF08940">
    <property type="entry name" value="DUF1918"/>
    <property type="match status" value="1"/>
</dbReference>
<dbReference type="Gene3D" id="2.30.30.440">
    <property type="entry name" value="Domain of unknown function DUF1918"/>
    <property type="match status" value="1"/>
</dbReference>
<keyword evidence="3" id="KW-1185">Reference proteome</keyword>
<evidence type="ECO:0000313" key="3">
    <source>
        <dbReference type="Proteomes" id="UP001519332"/>
    </source>
</evidence>
<reference evidence="2 3" key="1">
    <citation type="submission" date="2021-03" db="EMBL/GenBank/DDBJ databases">
        <title>Sequencing the genomes of 1000 actinobacteria strains.</title>
        <authorList>
            <person name="Klenk H.-P."/>
        </authorList>
    </citation>
    <scope>NUCLEOTIDE SEQUENCE [LARGE SCALE GENOMIC DNA]</scope>
    <source>
        <strain evidence="2 3">DSM 46670</strain>
    </source>
</reference>
<evidence type="ECO:0000259" key="1">
    <source>
        <dbReference type="Pfam" id="PF08940"/>
    </source>
</evidence>
<proteinExistence type="predicted"/>
<dbReference type="SUPFAM" id="SSF50118">
    <property type="entry name" value="Cell growth inhibitor/plasmid maintenance toxic component"/>
    <property type="match status" value="1"/>
</dbReference>
<protein>
    <recommendedName>
        <fullName evidence="1">DUF1918 domain-containing protein</fullName>
    </recommendedName>
</protein>
<dbReference type="EMBL" id="JAGINW010000001">
    <property type="protein sequence ID" value="MBP2328765.1"/>
    <property type="molecule type" value="Genomic_DNA"/>
</dbReference>
<dbReference type="Proteomes" id="UP001519332">
    <property type="component" value="Unassembled WGS sequence"/>
</dbReference>
<organism evidence="2 3">
    <name type="scientific">Kibdelosporangium banguiense</name>
    <dbReference type="NCBI Taxonomy" id="1365924"/>
    <lineage>
        <taxon>Bacteria</taxon>
        <taxon>Bacillati</taxon>
        <taxon>Actinomycetota</taxon>
        <taxon>Actinomycetes</taxon>
        <taxon>Pseudonocardiales</taxon>
        <taxon>Pseudonocardiaceae</taxon>
        <taxon>Kibdelosporangium</taxon>
    </lineage>
</organism>
<accession>A0ABS4TWK0</accession>
<name>A0ABS4TWK0_9PSEU</name>
<comment type="caution">
    <text evidence="2">The sequence shown here is derived from an EMBL/GenBank/DDBJ whole genome shotgun (WGS) entry which is preliminary data.</text>
</comment>
<dbReference type="InterPro" id="IPR015035">
    <property type="entry name" value="DUF1918"/>
</dbReference>
<evidence type="ECO:0000313" key="2">
    <source>
        <dbReference type="EMBL" id="MBP2328765.1"/>
    </source>
</evidence>
<feature type="domain" description="DUF1918" evidence="1">
    <location>
        <begin position="1"/>
        <end position="58"/>
    </location>
</feature>